<dbReference type="Proteomes" id="UP000708208">
    <property type="component" value="Unassembled WGS sequence"/>
</dbReference>
<comment type="caution">
    <text evidence="1">The sequence shown here is derived from an EMBL/GenBank/DDBJ whole genome shotgun (WGS) entry which is preliminary data.</text>
</comment>
<sequence length="39" mass="4190">LGCASADKNVSTNPLLSLLEPLQLLRITEAPKTFYGAFP</sequence>
<organism evidence="1 2">
    <name type="scientific">Allacma fusca</name>
    <dbReference type="NCBI Taxonomy" id="39272"/>
    <lineage>
        <taxon>Eukaryota</taxon>
        <taxon>Metazoa</taxon>
        <taxon>Ecdysozoa</taxon>
        <taxon>Arthropoda</taxon>
        <taxon>Hexapoda</taxon>
        <taxon>Collembola</taxon>
        <taxon>Symphypleona</taxon>
        <taxon>Sminthuridae</taxon>
        <taxon>Allacma</taxon>
    </lineage>
</organism>
<name>A0A8J2JW20_9HEXA</name>
<dbReference type="AlphaFoldDB" id="A0A8J2JW20"/>
<reference evidence="1" key="1">
    <citation type="submission" date="2021-06" db="EMBL/GenBank/DDBJ databases">
        <authorList>
            <person name="Hodson N. C."/>
            <person name="Mongue J. A."/>
            <person name="Jaron S. K."/>
        </authorList>
    </citation>
    <scope>NUCLEOTIDE SEQUENCE</scope>
</reference>
<evidence type="ECO:0000313" key="2">
    <source>
        <dbReference type="Proteomes" id="UP000708208"/>
    </source>
</evidence>
<dbReference type="EMBL" id="CAJVCH010154593">
    <property type="protein sequence ID" value="CAG7727875.1"/>
    <property type="molecule type" value="Genomic_DNA"/>
</dbReference>
<proteinExistence type="predicted"/>
<feature type="non-terminal residue" evidence="1">
    <location>
        <position position="1"/>
    </location>
</feature>
<protein>
    <submittedName>
        <fullName evidence="1">Uncharacterized protein</fullName>
    </submittedName>
</protein>
<feature type="non-terminal residue" evidence="1">
    <location>
        <position position="39"/>
    </location>
</feature>
<gene>
    <name evidence="1" type="ORF">AFUS01_LOCUS16693</name>
</gene>
<evidence type="ECO:0000313" key="1">
    <source>
        <dbReference type="EMBL" id="CAG7727875.1"/>
    </source>
</evidence>
<keyword evidence="2" id="KW-1185">Reference proteome</keyword>
<accession>A0A8J2JW20</accession>